<accession>A0A914PI60</accession>
<dbReference type="AlphaFoldDB" id="A0A914PI60"/>
<evidence type="ECO:0000256" key="1">
    <source>
        <dbReference type="ARBA" id="ARBA00022723"/>
    </source>
</evidence>
<feature type="chain" id="PRO_5037782605" evidence="5">
    <location>
        <begin position="16"/>
        <end position="516"/>
    </location>
</feature>
<feature type="domain" description="MYND-type" evidence="6">
    <location>
        <begin position="466"/>
        <end position="506"/>
    </location>
</feature>
<dbReference type="Gene3D" id="1.25.40.10">
    <property type="entry name" value="Tetratricopeptide repeat domain"/>
    <property type="match status" value="2"/>
</dbReference>
<evidence type="ECO:0000256" key="5">
    <source>
        <dbReference type="SAM" id="SignalP"/>
    </source>
</evidence>
<sequence length="516" mass="58752">MILFLLFFIGETLRGEKNNPAFAPLTPEEDAKKVCNQLGISEKQFYDLQKNAKNFPKFDFVLKGHQYRDGFVVPQNFKKAAEFYEKAANLGNPEGMFNLGLLYKEGKGVKRDYGESMKWFLKAANSKTLIMRGSGIAEAQHSIGLYYVEGVGVEQDYRKAAKWYEKAVANNFGPSANNLGMLYLNGLGVEKSAVKAFNYFKFSAESGDTTAMINLADCYFDAVGTVLNIPTQEYINEGKKWLRRAVEKGDVRAVAELQKRENMNSSLHNVLSKKFSEFFLIEENDPLNYEQILGYPASSPLERIKSDPKRKLLLIQHRELFIKFSQTYGLPTFAEAILQPPCTPNPPNWNSSPKEITLKDMDPTKDKVYNGCFIKVRIIDWPLIADSIQTKIEDLNGDVNRLAIYKWPETDIQKYNVPEAMKIFRPNIIVSIINPYHRISMDGQSTIRVEGPEFVKLNTSMINKLCHVCGKEAKSLPSCSNCKMALYCSKECQKHDWTEFNHKGICKHLKMFSSLM</sequence>
<dbReference type="SUPFAM" id="SSF81901">
    <property type="entry name" value="HCP-like"/>
    <property type="match status" value="1"/>
</dbReference>
<keyword evidence="7" id="KW-1185">Reference proteome</keyword>
<reference evidence="8" key="1">
    <citation type="submission" date="2022-11" db="UniProtKB">
        <authorList>
            <consortium name="WormBaseParasite"/>
        </authorList>
    </citation>
    <scope>IDENTIFICATION</scope>
</reference>
<keyword evidence="2 4" id="KW-0863">Zinc-finger</keyword>
<keyword evidence="5" id="KW-0732">Signal</keyword>
<dbReference type="Proteomes" id="UP000887578">
    <property type="component" value="Unplaced"/>
</dbReference>
<protein>
    <submittedName>
        <fullName evidence="8">MYND-type domain-containing protein</fullName>
    </submittedName>
</protein>
<dbReference type="SMART" id="SM00671">
    <property type="entry name" value="SEL1"/>
    <property type="match status" value="5"/>
</dbReference>
<organism evidence="7 8">
    <name type="scientific">Panagrolaimus davidi</name>
    <dbReference type="NCBI Taxonomy" id="227884"/>
    <lineage>
        <taxon>Eukaryota</taxon>
        <taxon>Metazoa</taxon>
        <taxon>Ecdysozoa</taxon>
        <taxon>Nematoda</taxon>
        <taxon>Chromadorea</taxon>
        <taxon>Rhabditida</taxon>
        <taxon>Tylenchina</taxon>
        <taxon>Panagrolaimomorpha</taxon>
        <taxon>Panagrolaimoidea</taxon>
        <taxon>Panagrolaimidae</taxon>
        <taxon>Panagrolaimus</taxon>
    </lineage>
</organism>
<evidence type="ECO:0000313" key="8">
    <source>
        <dbReference type="WBParaSite" id="PDA_v2.g18037.t1"/>
    </source>
</evidence>
<evidence type="ECO:0000259" key="6">
    <source>
        <dbReference type="PROSITE" id="PS50865"/>
    </source>
</evidence>
<dbReference type="InterPro" id="IPR011990">
    <property type="entry name" value="TPR-like_helical_dom_sf"/>
</dbReference>
<dbReference type="InterPro" id="IPR006597">
    <property type="entry name" value="Sel1-like"/>
</dbReference>
<keyword evidence="1" id="KW-0479">Metal-binding</keyword>
<dbReference type="PROSITE" id="PS50865">
    <property type="entry name" value="ZF_MYND_2"/>
    <property type="match status" value="1"/>
</dbReference>
<dbReference type="Pfam" id="PF01753">
    <property type="entry name" value="zf-MYND"/>
    <property type="match status" value="1"/>
</dbReference>
<dbReference type="PROSITE" id="PS01360">
    <property type="entry name" value="ZF_MYND_1"/>
    <property type="match status" value="1"/>
</dbReference>
<dbReference type="PANTHER" id="PTHR43628">
    <property type="entry name" value="ACTIVATOR OF C KINASE PROTEIN 1-RELATED"/>
    <property type="match status" value="1"/>
</dbReference>
<feature type="signal peptide" evidence="5">
    <location>
        <begin position="1"/>
        <end position="15"/>
    </location>
</feature>
<evidence type="ECO:0000256" key="2">
    <source>
        <dbReference type="ARBA" id="ARBA00022771"/>
    </source>
</evidence>
<dbReference type="WBParaSite" id="PDA_v2.g18037.t1">
    <property type="protein sequence ID" value="PDA_v2.g18037.t1"/>
    <property type="gene ID" value="PDA_v2.g18037"/>
</dbReference>
<evidence type="ECO:0000256" key="4">
    <source>
        <dbReference type="PROSITE-ProRule" id="PRU00134"/>
    </source>
</evidence>
<dbReference type="PANTHER" id="PTHR43628:SF1">
    <property type="entry name" value="CHITIN SYNTHASE REGULATORY FACTOR 2-RELATED"/>
    <property type="match status" value="1"/>
</dbReference>
<name>A0A914PI60_9BILA</name>
<dbReference type="InterPro" id="IPR052945">
    <property type="entry name" value="Mitotic_Regulator"/>
</dbReference>
<dbReference type="Pfam" id="PF08238">
    <property type="entry name" value="Sel1"/>
    <property type="match status" value="5"/>
</dbReference>
<dbReference type="SUPFAM" id="SSF144232">
    <property type="entry name" value="HIT/MYND zinc finger-like"/>
    <property type="match status" value="1"/>
</dbReference>
<dbReference type="GO" id="GO:0008270">
    <property type="term" value="F:zinc ion binding"/>
    <property type="evidence" value="ECO:0007669"/>
    <property type="project" value="UniProtKB-KW"/>
</dbReference>
<keyword evidence="3" id="KW-0862">Zinc</keyword>
<dbReference type="Gene3D" id="6.10.140.2220">
    <property type="match status" value="1"/>
</dbReference>
<proteinExistence type="predicted"/>
<dbReference type="InterPro" id="IPR002893">
    <property type="entry name" value="Znf_MYND"/>
</dbReference>
<evidence type="ECO:0000256" key="3">
    <source>
        <dbReference type="ARBA" id="ARBA00022833"/>
    </source>
</evidence>
<evidence type="ECO:0000313" key="7">
    <source>
        <dbReference type="Proteomes" id="UP000887578"/>
    </source>
</evidence>